<feature type="transmembrane region" description="Helical" evidence="9">
    <location>
        <begin position="193"/>
        <end position="214"/>
    </location>
</feature>
<evidence type="ECO:0000256" key="8">
    <source>
        <dbReference type="SAM" id="MobiDB-lite"/>
    </source>
</evidence>
<feature type="domain" description="Major facilitator superfamily (MFS) profile" evidence="10">
    <location>
        <begin position="95"/>
        <end position="558"/>
    </location>
</feature>
<dbReference type="InterPro" id="IPR005828">
    <property type="entry name" value="MFS_sugar_transport-like"/>
</dbReference>
<dbReference type="GO" id="GO:0005351">
    <property type="term" value="F:carbohydrate:proton symporter activity"/>
    <property type="evidence" value="ECO:0007669"/>
    <property type="project" value="TreeGrafter"/>
</dbReference>
<feature type="region of interest" description="Disordered" evidence="8">
    <location>
        <begin position="577"/>
        <end position="613"/>
    </location>
</feature>
<keyword evidence="5 9" id="KW-1133">Transmembrane helix</keyword>
<dbReference type="GO" id="GO:0016020">
    <property type="term" value="C:membrane"/>
    <property type="evidence" value="ECO:0007669"/>
    <property type="project" value="UniProtKB-SubCell"/>
</dbReference>
<dbReference type="InterPro" id="IPR003663">
    <property type="entry name" value="Sugar/inositol_transpt"/>
</dbReference>
<dbReference type="PROSITE" id="PS00216">
    <property type="entry name" value="SUGAR_TRANSPORT_1"/>
    <property type="match status" value="1"/>
</dbReference>
<evidence type="ECO:0000313" key="11">
    <source>
        <dbReference type="EMBL" id="EAU36941.1"/>
    </source>
</evidence>
<evidence type="ECO:0000259" key="10">
    <source>
        <dbReference type="PROSITE" id="PS50850"/>
    </source>
</evidence>
<feature type="transmembrane region" description="Helical" evidence="9">
    <location>
        <begin position="421"/>
        <end position="443"/>
    </location>
</feature>
<feature type="transmembrane region" description="Helical" evidence="9">
    <location>
        <begin position="354"/>
        <end position="376"/>
    </location>
</feature>
<dbReference type="PROSITE" id="PS00217">
    <property type="entry name" value="SUGAR_TRANSPORT_2"/>
    <property type="match status" value="1"/>
</dbReference>
<feature type="transmembrane region" description="Helical" evidence="9">
    <location>
        <begin position="166"/>
        <end position="187"/>
    </location>
</feature>
<dbReference type="NCBIfam" id="TIGR00879">
    <property type="entry name" value="SP"/>
    <property type="match status" value="1"/>
</dbReference>
<feature type="transmembrane region" description="Helical" evidence="9">
    <location>
        <begin position="226"/>
        <end position="244"/>
    </location>
</feature>
<dbReference type="GeneID" id="4316560"/>
<comment type="similarity">
    <text evidence="2 7">Belongs to the major facilitator superfamily. Sugar transporter (TC 2.A.1.1) family.</text>
</comment>
<dbReference type="FunFam" id="1.20.1250.20:FF:000090">
    <property type="entry name" value="MFS sugar transporter, putative"/>
    <property type="match status" value="1"/>
</dbReference>
<dbReference type="PANTHER" id="PTHR48022">
    <property type="entry name" value="PLASTIDIC GLUCOSE TRANSPORTER 4"/>
    <property type="match status" value="1"/>
</dbReference>
<feature type="transmembrane region" description="Helical" evidence="9">
    <location>
        <begin position="388"/>
        <end position="414"/>
    </location>
</feature>
<feature type="transmembrane region" description="Helical" evidence="9">
    <location>
        <begin position="92"/>
        <end position="117"/>
    </location>
</feature>
<dbReference type="InterPro" id="IPR020846">
    <property type="entry name" value="MFS_dom"/>
</dbReference>
<protein>
    <recommendedName>
        <fullName evidence="10">Major facilitator superfamily (MFS) profile domain-containing protein</fullName>
    </recommendedName>
</protein>
<dbReference type="InterPro" id="IPR005829">
    <property type="entry name" value="Sugar_transporter_CS"/>
</dbReference>
<reference evidence="12" key="1">
    <citation type="submission" date="2005-09" db="EMBL/GenBank/DDBJ databases">
        <title>Annotation of the Aspergillus terreus NIH2624 genome.</title>
        <authorList>
            <person name="Birren B.W."/>
            <person name="Lander E.S."/>
            <person name="Galagan J.E."/>
            <person name="Nusbaum C."/>
            <person name="Devon K."/>
            <person name="Henn M."/>
            <person name="Ma L.-J."/>
            <person name="Jaffe D.B."/>
            <person name="Butler J."/>
            <person name="Alvarez P."/>
            <person name="Gnerre S."/>
            <person name="Grabherr M."/>
            <person name="Kleber M."/>
            <person name="Mauceli E.W."/>
            <person name="Brockman W."/>
            <person name="Rounsley S."/>
            <person name="Young S.K."/>
            <person name="LaButti K."/>
            <person name="Pushparaj V."/>
            <person name="DeCaprio D."/>
            <person name="Crawford M."/>
            <person name="Koehrsen M."/>
            <person name="Engels R."/>
            <person name="Montgomery P."/>
            <person name="Pearson M."/>
            <person name="Howarth C."/>
            <person name="Larson L."/>
            <person name="Luoma S."/>
            <person name="White J."/>
            <person name="Alvarado L."/>
            <person name="Kodira C.D."/>
            <person name="Zeng Q."/>
            <person name="Oleary S."/>
            <person name="Yandava C."/>
            <person name="Denning D.W."/>
            <person name="Nierman W.C."/>
            <person name="Milne T."/>
            <person name="Madden K."/>
        </authorList>
    </citation>
    <scope>NUCLEOTIDE SEQUENCE [LARGE SCALE GENOMIC DNA]</scope>
    <source>
        <strain evidence="12">NIH 2624 / FGSC A1156</strain>
    </source>
</reference>
<evidence type="ECO:0000256" key="9">
    <source>
        <dbReference type="SAM" id="Phobius"/>
    </source>
</evidence>
<keyword evidence="6 9" id="KW-0472">Membrane</keyword>
<evidence type="ECO:0000313" key="12">
    <source>
        <dbReference type="Proteomes" id="UP000007963"/>
    </source>
</evidence>
<dbReference type="PRINTS" id="PR00171">
    <property type="entry name" value="SUGRTRNSPORT"/>
</dbReference>
<dbReference type="SUPFAM" id="SSF103473">
    <property type="entry name" value="MFS general substrate transporter"/>
    <property type="match status" value="1"/>
</dbReference>
<evidence type="ECO:0000256" key="3">
    <source>
        <dbReference type="ARBA" id="ARBA00022448"/>
    </source>
</evidence>
<evidence type="ECO:0000256" key="2">
    <source>
        <dbReference type="ARBA" id="ARBA00010992"/>
    </source>
</evidence>
<sequence>MKLKLKFCVVGIHRGRRWLVIHGDRPSVSESPYCYGATSYFIPLLLIPYYNSYSCPWTMRDYHHISQHEDDTSQPLRPTTSPPSSPLALLRIYWLTAVVCCGGMLFGYDSGVIGGVLTFDSFLRDFHATPDMQTRVSAVAVGIQQAGALVGSLAVWPITNRYGRRYAMMSCSAIFCAGVVLEVLNLHSLPVFYLGRVICGLGVGGSATVIPIYLSEMSPKDMRARLGSCFQFTFTIGILVSYWIDYGLQFRAPTPAQWQIPLALQLVPGALMGLGMLTLDESVRWLLAHSDDAGTDAHAARHAAWSSLVWIRASDGPAVADEFAQMKQAVDDDRHAMEGFRLRELLDAPNARRLLLSVGLFLAQQSTGATAMAYFGPQFFALLVGDNYSLTLLLTGVFGALKVISCLAFIVWVAERFGRRPLLIGGAFAMALCMISTAVVLKTNPDAPVADTADADTATAPRVSIPDIITIALIYLAIVIYNLSWGPLPWPCAAELFSTRIREPGVAVGVAAQWLSNFIWSFSTPYIIAGIGWASFLLFGLLDLAISAFAAVCLPETAGKSLEEIDALFDPVGAAARSADDEEDATAPLNGKGSFAEERERFGGWSRRESHSL</sequence>
<dbReference type="HOGENOM" id="CLU_001265_30_12_1"/>
<dbReference type="PROSITE" id="PS50850">
    <property type="entry name" value="MFS"/>
    <property type="match status" value="1"/>
</dbReference>
<feature type="transmembrane region" description="Helical" evidence="9">
    <location>
        <begin position="137"/>
        <end position="159"/>
    </location>
</feature>
<proteinExistence type="inferred from homology"/>
<dbReference type="VEuPathDB" id="FungiDB:ATEG_01979"/>
<feature type="transmembrane region" description="Helical" evidence="9">
    <location>
        <begin position="504"/>
        <end position="520"/>
    </location>
</feature>
<evidence type="ECO:0000256" key="1">
    <source>
        <dbReference type="ARBA" id="ARBA00004141"/>
    </source>
</evidence>
<feature type="compositionally biased region" description="Basic and acidic residues" evidence="8">
    <location>
        <begin position="595"/>
        <end position="613"/>
    </location>
</feature>
<name>Q0CWF5_ASPTN</name>
<feature type="transmembrane region" description="Helical" evidence="9">
    <location>
        <begin position="463"/>
        <end position="483"/>
    </location>
</feature>
<dbReference type="InterPro" id="IPR036259">
    <property type="entry name" value="MFS_trans_sf"/>
</dbReference>
<feature type="transmembrane region" description="Helical" evidence="9">
    <location>
        <begin position="256"/>
        <end position="279"/>
    </location>
</feature>
<dbReference type="OrthoDB" id="6612291at2759"/>
<evidence type="ECO:0000256" key="7">
    <source>
        <dbReference type="RuleBase" id="RU003346"/>
    </source>
</evidence>
<dbReference type="Proteomes" id="UP000007963">
    <property type="component" value="Unassembled WGS sequence"/>
</dbReference>
<evidence type="ECO:0000256" key="5">
    <source>
        <dbReference type="ARBA" id="ARBA00022989"/>
    </source>
</evidence>
<dbReference type="PANTHER" id="PTHR48022:SF25">
    <property type="entry name" value="QUINATE TRANSPORTER, PUTATIVE (AFU_ORTHOLOGUE AFUA_5G12950)-RELATED"/>
    <property type="match status" value="1"/>
</dbReference>
<accession>Q0CWF5</accession>
<evidence type="ECO:0000256" key="6">
    <source>
        <dbReference type="ARBA" id="ARBA00023136"/>
    </source>
</evidence>
<keyword evidence="4 9" id="KW-0812">Transmembrane</keyword>
<dbReference type="InterPro" id="IPR050360">
    <property type="entry name" value="MFS_Sugar_Transporters"/>
</dbReference>
<comment type="subcellular location">
    <subcellularLocation>
        <location evidence="1">Membrane</location>
        <topology evidence="1">Multi-pass membrane protein</topology>
    </subcellularLocation>
</comment>
<evidence type="ECO:0000256" key="4">
    <source>
        <dbReference type="ARBA" id="ARBA00022692"/>
    </source>
</evidence>
<feature type="transmembrane region" description="Helical" evidence="9">
    <location>
        <begin position="526"/>
        <end position="554"/>
    </location>
</feature>
<keyword evidence="3 7" id="KW-0813">Transport</keyword>
<dbReference type="AlphaFoldDB" id="Q0CWF5"/>
<gene>
    <name evidence="11" type="ORF">ATEG_01979</name>
</gene>
<dbReference type="RefSeq" id="XP_001211157.1">
    <property type="nucleotide sequence ID" value="XM_001211157.1"/>
</dbReference>
<dbReference type="eggNOG" id="KOG0254">
    <property type="taxonomic scope" value="Eukaryota"/>
</dbReference>
<dbReference type="EMBL" id="CH476596">
    <property type="protein sequence ID" value="EAU36941.1"/>
    <property type="molecule type" value="Genomic_DNA"/>
</dbReference>
<organism evidence="11 12">
    <name type="scientific">Aspergillus terreus (strain NIH 2624 / FGSC A1156)</name>
    <dbReference type="NCBI Taxonomy" id="341663"/>
    <lineage>
        <taxon>Eukaryota</taxon>
        <taxon>Fungi</taxon>
        <taxon>Dikarya</taxon>
        <taxon>Ascomycota</taxon>
        <taxon>Pezizomycotina</taxon>
        <taxon>Eurotiomycetes</taxon>
        <taxon>Eurotiomycetidae</taxon>
        <taxon>Eurotiales</taxon>
        <taxon>Aspergillaceae</taxon>
        <taxon>Aspergillus</taxon>
        <taxon>Aspergillus subgen. Circumdati</taxon>
    </lineage>
</organism>
<dbReference type="Gene3D" id="1.20.1250.20">
    <property type="entry name" value="MFS general substrate transporter like domains"/>
    <property type="match status" value="1"/>
</dbReference>
<dbReference type="Pfam" id="PF00083">
    <property type="entry name" value="Sugar_tr"/>
    <property type="match status" value="1"/>
</dbReference>